<comment type="similarity">
    <text evidence="2">Belongs to the CsgC/AgfC family.</text>
</comment>
<evidence type="ECO:0000256" key="3">
    <source>
        <dbReference type="ARBA" id="ARBA00017442"/>
    </source>
</evidence>
<sequence length="110" mass="12234">MMTMTPDADLQVWLDTHANQGQMRIVPYVKSMKDVLLEFRMQVVQQGRGGNSRVSQQGQLRVPASQAMPLAQVNVGMSDRESCSVEISLRKDGMDAGVYRFDCNETGGPR</sequence>
<evidence type="ECO:0000256" key="1">
    <source>
        <dbReference type="ARBA" id="ARBA00004418"/>
    </source>
</evidence>
<keyword evidence="6" id="KW-0143">Chaperone</keyword>
<evidence type="ECO:0000256" key="5">
    <source>
        <dbReference type="ARBA" id="ARBA00022764"/>
    </source>
</evidence>
<comment type="caution">
    <text evidence="7">The sequence shown here is derived from an EMBL/GenBank/DDBJ whole genome shotgun (WGS) entry which is preliminary data.</text>
</comment>
<keyword evidence="8" id="KW-1185">Reference proteome</keyword>
<dbReference type="InterPro" id="IPR014491">
    <property type="entry name" value="Curli_production_prot_CsgC"/>
</dbReference>
<evidence type="ECO:0000256" key="4">
    <source>
        <dbReference type="ARBA" id="ARBA00022729"/>
    </source>
</evidence>
<evidence type="ECO:0000313" key="7">
    <source>
        <dbReference type="EMBL" id="MEC4720184.1"/>
    </source>
</evidence>
<dbReference type="NCBIfam" id="NF041112">
    <property type="entry name" value="chap_CsgH_alph"/>
    <property type="match status" value="1"/>
</dbReference>
<dbReference type="EMBL" id="JAWIIV010000010">
    <property type="protein sequence ID" value="MEC4720184.1"/>
    <property type="molecule type" value="Genomic_DNA"/>
</dbReference>
<proteinExistence type="inferred from homology"/>
<comment type="subcellular location">
    <subcellularLocation>
        <location evidence="1">Periplasm</location>
    </subcellularLocation>
</comment>
<protein>
    <recommendedName>
        <fullName evidence="3">Curli assembly protein CsgC</fullName>
    </recommendedName>
</protein>
<dbReference type="InterPro" id="IPR047726">
    <property type="entry name" value="CsgH_dom"/>
</dbReference>
<evidence type="ECO:0000313" key="8">
    <source>
        <dbReference type="Proteomes" id="UP001352263"/>
    </source>
</evidence>
<evidence type="ECO:0000256" key="2">
    <source>
        <dbReference type="ARBA" id="ARBA00006329"/>
    </source>
</evidence>
<dbReference type="RefSeq" id="WP_326506897.1">
    <property type="nucleotide sequence ID" value="NZ_JAWIIV010000010.1"/>
</dbReference>
<keyword evidence="5" id="KW-0574">Periplasm</keyword>
<dbReference type="Gene3D" id="2.60.40.2420">
    <property type="match status" value="1"/>
</dbReference>
<gene>
    <name evidence="7" type="primary">csgH</name>
    <name evidence="7" type="ORF">RY831_13560</name>
</gene>
<organism evidence="7 8">
    <name type="scientific">Noviherbaspirillum album</name>
    <dbReference type="NCBI Taxonomy" id="3080276"/>
    <lineage>
        <taxon>Bacteria</taxon>
        <taxon>Pseudomonadati</taxon>
        <taxon>Pseudomonadota</taxon>
        <taxon>Betaproteobacteria</taxon>
        <taxon>Burkholderiales</taxon>
        <taxon>Oxalobacteraceae</taxon>
        <taxon>Noviherbaspirillum</taxon>
    </lineage>
</organism>
<reference evidence="7 8" key="1">
    <citation type="submission" date="2023-10" db="EMBL/GenBank/DDBJ databases">
        <title>Noviherbaspirillum sp. CPCC 100848 genome assembly.</title>
        <authorList>
            <person name="Li X.Y."/>
            <person name="Fang X.M."/>
        </authorList>
    </citation>
    <scope>NUCLEOTIDE SEQUENCE [LARGE SCALE GENOMIC DNA]</scope>
    <source>
        <strain evidence="7 8">CPCC 100848</strain>
    </source>
</reference>
<name>A0ABU6J975_9BURK</name>
<accession>A0ABU6J975</accession>
<evidence type="ECO:0000256" key="6">
    <source>
        <dbReference type="ARBA" id="ARBA00023186"/>
    </source>
</evidence>
<dbReference type="InterPro" id="IPR053722">
    <property type="entry name" value="Curli_assembly_CsgC/AgfC"/>
</dbReference>
<dbReference type="Pfam" id="PF10610">
    <property type="entry name" value="Tafi-CsgC"/>
    <property type="match status" value="1"/>
</dbReference>
<dbReference type="Proteomes" id="UP001352263">
    <property type="component" value="Unassembled WGS sequence"/>
</dbReference>
<keyword evidence="4" id="KW-0732">Signal</keyword>